<sequence>MSDVRARIRGSIPALITPFRDGKVDERKLQEFVDWQIKQGTHGLVPCGTTGESPTLSHEEHHRVVDLVIEAAAGRVPVIAGAGSNSTAEAIALAAHAKAAGADACLVVTPYYNKPTQDGLFAHFEAISKAVDLPIIVYNIPGRCVVDITPATMARIAKLPTVIGVKEATGDVARYAKHRELIGPEFLQLAGDDSLAVAASANGAVGCISVAANIAPRLYADLQNALMAGDFTAALALQDRVTLLNEALFLEPNPCPVKWAAGRLGICEPDLRLPMLGIGPATAERMEAALKRAGLVN</sequence>
<evidence type="ECO:0000256" key="6">
    <source>
        <dbReference type="ARBA" id="ARBA00022605"/>
    </source>
</evidence>
<evidence type="ECO:0000313" key="16">
    <source>
        <dbReference type="EMBL" id="PWR20232.1"/>
    </source>
</evidence>
<dbReference type="InterPro" id="IPR002220">
    <property type="entry name" value="DapA-like"/>
</dbReference>
<feature type="binding site" evidence="12 15">
    <location>
        <position position="208"/>
    </location>
    <ligand>
        <name>pyruvate</name>
        <dbReference type="ChEBI" id="CHEBI:15361"/>
    </ligand>
</feature>
<comment type="function">
    <text evidence="1 12">Catalyzes the condensation of (S)-aspartate-beta-semialdehyde [(S)-ASA] and pyruvate to 4-hydroxy-tetrahydrodipicolinate (HTPA).</text>
</comment>
<evidence type="ECO:0000256" key="9">
    <source>
        <dbReference type="ARBA" id="ARBA00023239"/>
    </source>
</evidence>
<evidence type="ECO:0000256" key="11">
    <source>
        <dbReference type="ARBA" id="ARBA00047836"/>
    </source>
</evidence>
<dbReference type="PANTHER" id="PTHR12128:SF66">
    <property type="entry name" value="4-HYDROXY-2-OXOGLUTARATE ALDOLASE, MITOCHONDRIAL"/>
    <property type="match status" value="1"/>
</dbReference>
<keyword evidence="9 12" id="KW-0456">Lyase</keyword>
<dbReference type="PRINTS" id="PR00146">
    <property type="entry name" value="DHPICSNTHASE"/>
</dbReference>
<proteinExistence type="inferred from homology"/>
<evidence type="ECO:0000256" key="7">
    <source>
        <dbReference type="ARBA" id="ARBA00022915"/>
    </source>
</evidence>
<dbReference type="UniPathway" id="UPA00034">
    <property type="reaction ID" value="UER00017"/>
</dbReference>
<protein>
    <recommendedName>
        <fullName evidence="4 12">4-hydroxy-tetrahydrodipicolinate synthase</fullName>
        <shortName evidence="12">HTPA synthase</shortName>
        <ecNumber evidence="4 12">4.3.3.7</ecNumber>
    </recommendedName>
</protein>
<comment type="caution">
    <text evidence="16">The sequence shown here is derived from an EMBL/GenBank/DDBJ whole genome shotgun (WGS) entry which is preliminary data.</text>
</comment>
<dbReference type="PROSITE" id="PS00665">
    <property type="entry name" value="DHDPS_1"/>
    <property type="match status" value="1"/>
</dbReference>
<dbReference type="HAMAP" id="MF_00418">
    <property type="entry name" value="DapA"/>
    <property type="match status" value="1"/>
</dbReference>
<dbReference type="EMBL" id="QGLE01000010">
    <property type="protein sequence ID" value="PWR20232.1"/>
    <property type="molecule type" value="Genomic_DNA"/>
</dbReference>
<dbReference type="Proteomes" id="UP000245461">
    <property type="component" value="Unassembled WGS sequence"/>
</dbReference>
<keyword evidence="17" id="KW-1185">Reference proteome</keyword>
<evidence type="ECO:0000256" key="5">
    <source>
        <dbReference type="ARBA" id="ARBA00022490"/>
    </source>
</evidence>
<evidence type="ECO:0000256" key="1">
    <source>
        <dbReference type="ARBA" id="ARBA00003294"/>
    </source>
</evidence>
<dbReference type="InterPro" id="IPR005263">
    <property type="entry name" value="DapA"/>
</dbReference>
<reference evidence="16 17" key="1">
    <citation type="submission" date="2018-05" db="EMBL/GenBank/DDBJ databases">
        <title>Zavarzinia sp. HR-AS.</title>
        <authorList>
            <person name="Lee Y."/>
            <person name="Jeon C.O."/>
        </authorList>
    </citation>
    <scope>NUCLEOTIDE SEQUENCE [LARGE SCALE GENOMIC DNA]</scope>
    <source>
        <strain evidence="16 17">HR-AS</strain>
    </source>
</reference>
<dbReference type="Gene3D" id="3.20.20.70">
    <property type="entry name" value="Aldolase class I"/>
    <property type="match status" value="1"/>
</dbReference>
<comment type="subcellular location">
    <subcellularLocation>
        <location evidence="12">Cytoplasm</location>
    </subcellularLocation>
</comment>
<keyword evidence="6 12" id="KW-0028">Amino-acid biosynthesis</keyword>
<keyword evidence="10 12" id="KW-0704">Schiff base</keyword>
<evidence type="ECO:0000256" key="12">
    <source>
        <dbReference type="HAMAP-Rule" id="MF_00418"/>
    </source>
</evidence>
<dbReference type="OrthoDB" id="9782828at2"/>
<evidence type="ECO:0000256" key="8">
    <source>
        <dbReference type="ARBA" id="ARBA00023154"/>
    </source>
</evidence>
<dbReference type="AlphaFoldDB" id="A0A317E0R9"/>
<accession>A0A317E0R9</accession>
<dbReference type="NCBIfam" id="TIGR00674">
    <property type="entry name" value="dapA"/>
    <property type="match status" value="1"/>
</dbReference>
<feature type="active site" description="Schiff-base intermediate with substrate" evidence="12 14">
    <location>
        <position position="166"/>
    </location>
</feature>
<dbReference type="PIRSF" id="PIRSF001365">
    <property type="entry name" value="DHDPS"/>
    <property type="match status" value="1"/>
</dbReference>
<dbReference type="InterPro" id="IPR013785">
    <property type="entry name" value="Aldolase_TIM"/>
</dbReference>
<comment type="pathway">
    <text evidence="2 12">Amino-acid biosynthesis; L-lysine biosynthesis via DAP pathway; (S)-tetrahydrodipicolinate from L-aspartate: step 3/4.</text>
</comment>
<dbReference type="Pfam" id="PF00701">
    <property type="entry name" value="DHDPS"/>
    <property type="match status" value="1"/>
</dbReference>
<comment type="similarity">
    <text evidence="3 12 13">Belongs to the DapA family.</text>
</comment>
<dbReference type="EC" id="4.3.3.7" evidence="4 12"/>
<keyword evidence="5 12" id="KW-0963">Cytoplasm</keyword>
<evidence type="ECO:0000256" key="13">
    <source>
        <dbReference type="PIRNR" id="PIRNR001365"/>
    </source>
</evidence>
<comment type="catalytic activity">
    <reaction evidence="11 12">
        <text>L-aspartate 4-semialdehyde + pyruvate = (2S,4S)-4-hydroxy-2,3,4,5-tetrahydrodipicolinate + H2O + H(+)</text>
        <dbReference type="Rhea" id="RHEA:34171"/>
        <dbReference type="ChEBI" id="CHEBI:15361"/>
        <dbReference type="ChEBI" id="CHEBI:15377"/>
        <dbReference type="ChEBI" id="CHEBI:15378"/>
        <dbReference type="ChEBI" id="CHEBI:67139"/>
        <dbReference type="ChEBI" id="CHEBI:537519"/>
        <dbReference type="EC" id="4.3.3.7"/>
    </reaction>
</comment>
<dbReference type="SMART" id="SM01130">
    <property type="entry name" value="DHDPS"/>
    <property type="match status" value="1"/>
</dbReference>
<feature type="binding site" evidence="12 15">
    <location>
        <position position="50"/>
    </location>
    <ligand>
        <name>pyruvate</name>
        <dbReference type="ChEBI" id="CHEBI:15361"/>
    </ligand>
</feature>
<evidence type="ECO:0000256" key="14">
    <source>
        <dbReference type="PIRSR" id="PIRSR001365-1"/>
    </source>
</evidence>
<comment type="caution">
    <text evidence="12">Was originally thought to be a dihydrodipicolinate synthase (DHDPS), catalyzing the condensation of (S)-aspartate-beta-semialdehyde [(S)-ASA] and pyruvate to dihydrodipicolinate (DHDP). However, it was shown in E.coli that the product of the enzymatic reaction is not dihydrodipicolinate but in fact (4S)-4-hydroxy-2,3,4,5-tetrahydro-(2S)-dipicolinic acid (HTPA), and that the consecutive dehydration reaction leading to DHDP is not spontaneous but catalyzed by DapB.</text>
</comment>
<dbReference type="GO" id="GO:0019877">
    <property type="term" value="P:diaminopimelate biosynthetic process"/>
    <property type="evidence" value="ECO:0007669"/>
    <property type="project" value="UniProtKB-UniRule"/>
</dbReference>
<evidence type="ECO:0000313" key="17">
    <source>
        <dbReference type="Proteomes" id="UP000245461"/>
    </source>
</evidence>
<dbReference type="GO" id="GO:0008840">
    <property type="term" value="F:4-hydroxy-tetrahydrodipicolinate synthase activity"/>
    <property type="evidence" value="ECO:0007669"/>
    <property type="project" value="UniProtKB-UniRule"/>
</dbReference>
<dbReference type="InterPro" id="IPR020624">
    <property type="entry name" value="Schiff_base-form_aldolases_CS"/>
</dbReference>
<evidence type="ECO:0000256" key="2">
    <source>
        <dbReference type="ARBA" id="ARBA00005120"/>
    </source>
</evidence>
<keyword evidence="8 12" id="KW-0457">Lysine biosynthesis</keyword>
<dbReference type="GO" id="GO:0005829">
    <property type="term" value="C:cytosol"/>
    <property type="evidence" value="ECO:0007669"/>
    <property type="project" value="TreeGrafter"/>
</dbReference>
<gene>
    <name evidence="12" type="primary">dapA</name>
    <name evidence="16" type="ORF">DKG74_16255</name>
</gene>
<comment type="subunit">
    <text evidence="12">Homotetramer; dimer of dimers.</text>
</comment>
<keyword evidence="7 12" id="KW-0220">Diaminopimelate biosynthesis</keyword>
<evidence type="ECO:0000256" key="10">
    <source>
        <dbReference type="ARBA" id="ARBA00023270"/>
    </source>
</evidence>
<evidence type="ECO:0000256" key="15">
    <source>
        <dbReference type="PIRSR" id="PIRSR001365-2"/>
    </source>
</evidence>
<evidence type="ECO:0000256" key="4">
    <source>
        <dbReference type="ARBA" id="ARBA00012086"/>
    </source>
</evidence>
<name>A0A317E0R9_9PROT</name>
<dbReference type="CDD" id="cd00950">
    <property type="entry name" value="DHDPS"/>
    <property type="match status" value="1"/>
</dbReference>
<dbReference type="RefSeq" id="WP_109907229.1">
    <property type="nucleotide sequence ID" value="NZ_QGLE01000010.1"/>
</dbReference>
<evidence type="ECO:0000256" key="3">
    <source>
        <dbReference type="ARBA" id="ARBA00007592"/>
    </source>
</evidence>
<feature type="active site" description="Proton donor/acceptor" evidence="12 14">
    <location>
        <position position="138"/>
    </location>
</feature>
<feature type="site" description="Part of a proton relay during catalysis" evidence="12">
    <location>
        <position position="49"/>
    </location>
</feature>
<dbReference type="GO" id="GO:0009089">
    <property type="term" value="P:lysine biosynthetic process via diaminopimelate"/>
    <property type="evidence" value="ECO:0007669"/>
    <property type="project" value="UniProtKB-UniRule"/>
</dbReference>
<dbReference type="PANTHER" id="PTHR12128">
    <property type="entry name" value="DIHYDRODIPICOLINATE SYNTHASE"/>
    <property type="match status" value="1"/>
</dbReference>
<organism evidence="16 17">
    <name type="scientific">Zavarzinia aquatilis</name>
    <dbReference type="NCBI Taxonomy" id="2211142"/>
    <lineage>
        <taxon>Bacteria</taxon>
        <taxon>Pseudomonadati</taxon>
        <taxon>Pseudomonadota</taxon>
        <taxon>Alphaproteobacteria</taxon>
        <taxon>Rhodospirillales</taxon>
        <taxon>Zavarziniaceae</taxon>
        <taxon>Zavarzinia</taxon>
    </lineage>
</organism>
<feature type="site" description="Part of a proton relay during catalysis" evidence="12">
    <location>
        <position position="112"/>
    </location>
</feature>
<dbReference type="SUPFAM" id="SSF51569">
    <property type="entry name" value="Aldolase"/>
    <property type="match status" value="1"/>
</dbReference>